<gene>
    <name evidence="2" type="ORF">LSH36_69g02015</name>
</gene>
<dbReference type="InterPro" id="IPR004839">
    <property type="entry name" value="Aminotransferase_I/II_large"/>
</dbReference>
<dbReference type="PANTHER" id="PTHR45744">
    <property type="entry name" value="TYROSINE AMINOTRANSFERASE"/>
    <property type="match status" value="1"/>
</dbReference>
<dbReference type="InterPro" id="IPR015421">
    <property type="entry name" value="PyrdxlP-dep_Trfase_major"/>
</dbReference>
<sequence>MDLQERSLCRVTGTKLMKVVGIGMVTPRLRLMVSKVVYKVLELLLASQYRKIVGLFERHDIGVEFRRWYDKAKQLVSYIGTEQEIPRIPRPKAAQNEPVPLGAMLTKGAVRDNLPPVARALALHKFKMASHVKTRITNRVVRNNPKQSVYTLNQSPSLMQWVFLHKNVNFCQYLYPQPQDKSYAASGHMEALSFHFYLTCVYEFLINKNQSPYEEFLSAIQHRCDTLRFQADPISVTMDFEFTCVYEFLINKNQSPYEEFLSAIQHRCDTLRFQADPISVTMDFEYVTWTISQERSIALRKLLGMLYRHLSLPDRPITQFVIQQFLGTFFLLKLLNEAVIESIRSEKCNGYAPSTGYEYAREADVIFTSGCSGALDLAIIVLANPGQNILIPQPEFSLYKTLAESLGIVVKHYNLLPERIWEADLDHLESLIDDNTAAIIVNNPSNPCGSVYSKNHIQGILDIANRYKVPIIADEIYAYFVFPGQEFVSMASQTKDVPILSCGGLTKR</sequence>
<dbReference type="GO" id="GO:0006559">
    <property type="term" value="P:L-phenylalanine catabolic process"/>
    <property type="evidence" value="ECO:0007669"/>
    <property type="project" value="TreeGrafter"/>
</dbReference>
<dbReference type="InterPro" id="IPR015424">
    <property type="entry name" value="PyrdxlP-dep_Trfase"/>
</dbReference>
<dbReference type="Pfam" id="PF00155">
    <property type="entry name" value="Aminotran_1_2"/>
    <property type="match status" value="1"/>
</dbReference>
<name>A0AAD9K474_9ANNE</name>
<dbReference type="AlphaFoldDB" id="A0AAD9K474"/>
<keyword evidence="3" id="KW-1185">Reference proteome</keyword>
<proteinExistence type="predicted"/>
<dbReference type="EMBL" id="JAODUP010000069">
    <property type="protein sequence ID" value="KAK2164060.1"/>
    <property type="molecule type" value="Genomic_DNA"/>
</dbReference>
<evidence type="ECO:0000259" key="1">
    <source>
        <dbReference type="Pfam" id="PF00155"/>
    </source>
</evidence>
<evidence type="ECO:0000313" key="3">
    <source>
        <dbReference type="Proteomes" id="UP001208570"/>
    </source>
</evidence>
<dbReference type="GO" id="GO:0004838">
    <property type="term" value="F:L-tyrosine-2-oxoglutarate transaminase activity"/>
    <property type="evidence" value="ECO:0007669"/>
    <property type="project" value="TreeGrafter"/>
</dbReference>
<dbReference type="PANTHER" id="PTHR45744:SF2">
    <property type="entry name" value="TYROSINE AMINOTRANSFERASE"/>
    <property type="match status" value="1"/>
</dbReference>
<dbReference type="Proteomes" id="UP001208570">
    <property type="component" value="Unassembled WGS sequence"/>
</dbReference>
<evidence type="ECO:0000313" key="2">
    <source>
        <dbReference type="EMBL" id="KAK2164060.1"/>
    </source>
</evidence>
<dbReference type="Gene3D" id="3.40.640.10">
    <property type="entry name" value="Type I PLP-dependent aspartate aminotransferase-like (Major domain)"/>
    <property type="match status" value="1"/>
</dbReference>
<accession>A0AAD9K474</accession>
<organism evidence="2 3">
    <name type="scientific">Paralvinella palmiformis</name>
    <dbReference type="NCBI Taxonomy" id="53620"/>
    <lineage>
        <taxon>Eukaryota</taxon>
        <taxon>Metazoa</taxon>
        <taxon>Spiralia</taxon>
        <taxon>Lophotrochozoa</taxon>
        <taxon>Annelida</taxon>
        <taxon>Polychaeta</taxon>
        <taxon>Sedentaria</taxon>
        <taxon>Canalipalpata</taxon>
        <taxon>Terebellida</taxon>
        <taxon>Terebelliformia</taxon>
        <taxon>Alvinellidae</taxon>
        <taxon>Paralvinella</taxon>
    </lineage>
</organism>
<reference evidence="2" key="1">
    <citation type="journal article" date="2023" name="Mol. Biol. Evol.">
        <title>Third-Generation Sequencing Reveals the Adaptive Role of the Epigenome in Three Deep-Sea Polychaetes.</title>
        <authorList>
            <person name="Perez M."/>
            <person name="Aroh O."/>
            <person name="Sun Y."/>
            <person name="Lan Y."/>
            <person name="Juniper S.K."/>
            <person name="Young C.R."/>
            <person name="Angers B."/>
            <person name="Qian P.Y."/>
        </authorList>
    </citation>
    <scope>NUCLEOTIDE SEQUENCE</scope>
    <source>
        <strain evidence="2">P08H-3</strain>
    </source>
</reference>
<dbReference type="SUPFAM" id="SSF53383">
    <property type="entry name" value="PLP-dependent transferases"/>
    <property type="match status" value="1"/>
</dbReference>
<protein>
    <recommendedName>
        <fullName evidence="1">Aminotransferase class I/classII large domain-containing protein</fullName>
    </recommendedName>
</protein>
<feature type="domain" description="Aminotransferase class I/classII large" evidence="1">
    <location>
        <begin position="353"/>
        <end position="507"/>
    </location>
</feature>
<dbReference type="CDD" id="cd00609">
    <property type="entry name" value="AAT_like"/>
    <property type="match status" value="1"/>
</dbReference>
<dbReference type="GO" id="GO:0030170">
    <property type="term" value="F:pyridoxal phosphate binding"/>
    <property type="evidence" value="ECO:0007669"/>
    <property type="project" value="InterPro"/>
</dbReference>
<comment type="caution">
    <text evidence="2">The sequence shown here is derived from an EMBL/GenBank/DDBJ whole genome shotgun (WGS) entry which is preliminary data.</text>
</comment>
<dbReference type="GO" id="GO:0006572">
    <property type="term" value="P:L-tyrosine catabolic process"/>
    <property type="evidence" value="ECO:0007669"/>
    <property type="project" value="TreeGrafter"/>
</dbReference>